<keyword evidence="2" id="KW-1185">Reference proteome</keyword>
<sequence length="73" mass="7870">MEKKTLQMVFATQGGSTMTISVNDPKANLTEEEVSTVMEELITLGVFTSTSGDPIAKKSAQIITQTTQEFTLA</sequence>
<name>A0ABZ2Y1G4_9FIRM</name>
<reference evidence="1 2" key="1">
    <citation type="submission" date="2023-03" db="EMBL/GenBank/DDBJ databases">
        <title>Novel Species.</title>
        <authorList>
            <person name="Ma S."/>
        </authorList>
    </citation>
    <scope>NUCLEOTIDE SEQUENCE [LARGE SCALE GENOMIC DNA]</scope>
    <source>
        <strain evidence="1 2">LIND6LT2</strain>
    </source>
</reference>
<evidence type="ECO:0000313" key="1">
    <source>
        <dbReference type="EMBL" id="WZL69162.1"/>
    </source>
</evidence>
<dbReference type="RefSeq" id="WP_341876170.1">
    <property type="nucleotide sequence ID" value="NZ_CP121687.1"/>
</dbReference>
<protein>
    <submittedName>
        <fullName evidence="1">DUF2922 domain-containing protein</fullName>
    </submittedName>
</protein>
<dbReference type="InterPro" id="IPR021321">
    <property type="entry name" value="DUF2922"/>
</dbReference>
<dbReference type="Pfam" id="PF11148">
    <property type="entry name" value="DUF2922"/>
    <property type="match status" value="1"/>
</dbReference>
<gene>
    <name evidence="1" type="ORF">QBE51_10175</name>
</gene>
<dbReference type="Proteomes" id="UP001486565">
    <property type="component" value="Chromosome"/>
</dbReference>
<evidence type="ECO:0000313" key="2">
    <source>
        <dbReference type="Proteomes" id="UP001486565"/>
    </source>
</evidence>
<accession>A0ABZ2Y1G4</accession>
<dbReference type="EMBL" id="CP121687">
    <property type="protein sequence ID" value="WZL69162.1"/>
    <property type="molecule type" value="Genomic_DNA"/>
</dbReference>
<proteinExistence type="predicted"/>
<organism evidence="1 2">
    <name type="scientific">Defluviitalea saccharophila</name>
    <dbReference type="NCBI Taxonomy" id="879970"/>
    <lineage>
        <taxon>Bacteria</taxon>
        <taxon>Bacillati</taxon>
        <taxon>Bacillota</taxon>
        <taxon>Clostridia</taxon>
        <taxon>Lachnospirales</taxon>
        <taxon>Defluviitaleaceae</taxon>
        <taxon>Defluviitalea</taxon>
    </lineage>
</organism>